<gene>
    <name evidence="2" type="ORF">D1O30_05525</name>
</gene>
<keyword evidence="1" id="KW-0472">Membrane</keyword>
<evidence type="ECO:0000313" key="2">
    <source>
        <dbReference type="EMBL" id="RNJ49137.1"/>
    </source>
</evidence>
<evidence type="ECO:0000313" key="3">
    <source>
        <dbReference type="Proteomes" id="UP000268623"/>
    </source>
</evidence>
<feature type="transmembrane region" description="Helical" evidence="1">
    <location>
        <begin position="40"/>
        <end position="63"/>
    </location>
</feature>
<comment type="caution">
    <text evidence="2">The sequence shown here is derived from an EMBL/GenBank/DDBJ whole genome shotgun (WGS) entry which is preliminary data.</text>
</comment>
<keyword evidence="1" id="KW-1133">Transmembrane helix</keyword>
<evidence type="ECO:0000256" key="1">
    <source>
        <dbReference type="SAM" id="Phobius"/>
    </source>
</evidence>
<dbReference type="AlphaFoldDB" id="A0A3M9XLJ2"/>
<feature type="transmembrane region" description="Helical" evidence="1">
    <location>
        <begin position="12"/>
        <end position="28"/>
    </location>
</feature>
<keyword evidence="3" id="KW-1185">Reference proteome</keyword>
<keyword evidence="1" id="KW-0812">Transmembrane</keyword>
<name>A0A3M9XLJ2_9HYPH</name>
<accession>A0A3M9XLJ2</accession>
<reference evidence="2 3" key="1">
    <citation type="submission" date="2018-08" db="EMBL/GenBank/DDBJ databases">
        <title>Genome sequence of Methylocystis hirsuta CSC1, a methanotroph able to accumulate PHAs.</title>
        <authorList>
            <person name="Bordel S."/>
            <person name="Rodriguez E."/>
            <person name="Gancedo J."/>
            <person name="Munoz R."/>
        </authorList>
    </citation>
    <scope>NUCLEOTIDE SEQUENCE [LARGE SCALE GENOMIC DNA]</scope>
    <source>
        <strain evidence="2 3">CSC1</strain>
    </source>
</reference>
<proteinExistence type="predicted"/>
<protein>
    <submittedName>
        <fullName evidence="2">Uncharacterized protein</fullName>
    </submittedName>
</protein>
<sequence length="69" mass="7573">MDDKLKKLQLTANAILTLVTILVIWVGTDRISESLEKEGIARWIASPAAFAFTVVAVIAVFNITNRNSN</sequence>
<dbReference type="EMBL" id="QWDD01000001">
    <property type="protein sequence ID" value="RNJ49137.1"/>
    <property type="molecule type" value="Genomic_DNA"/>
</dbReference>
<dbReference type="Proteomes" id="UP000268623">
    <property type="component" value="Unassembled WGS sequence"/>
</dbReference>
<organism evidence="2 3">
    <name type="scientific">Methylocystis hirsuta</name>
    <dbReference type="NCBI Taxonomy" id="369798"/>
    <lineage>
        <taxon>Bacteria</taxon>
        <taxon>Pseudomonadati</taxon>
        <taxon>Pseudomonadota</taxon>
        <taxon>Alphaproteobacteria</taxon>
        <taxon>Hyphomicrobiales</taxon>
        <taxon>Methylocystaceae</taxon>
        <taxon>Methylocystis</taxon>
    </lineage>
</organism>
<dbReference type="RefSeq" id="WP_123175117.1">
    <property type="nucleotide sequence ID" value="NZ_QWDD01000001.1"/>
</dbReference>